<organism evidence="5 6">
    <name type="scientific">Thalassotalea insulae</name>
    <dbReference type="NCBI Taxonomy" id="2056778"/>
    <lineage>
        <taxon>Bacteria</taxon>
        <taxon>Pseudomonadati</taxon>
        <taxon>Pseudomonadota</taxon>
        <taxon>Gammaproteobacteria</taxon>
        <taxon>Alteromonadales</taxon>
        <taxon>Colwelliaceae</taxon>
        <taxon>Thalassotalea</taxon>
    </lineage>
</organism>
<dbReference type="PANTHER" id="PTHR13693">
    <property type="entry name" value="CLASS II AMINOTRANSFERASE/8-AMINO-7-OXONONANOATE SYNTHASE"/>
    <property type="match status" value="1"/>
</dbReference>
<dbReference type="InterPro" id="IPR015422">
    <property type="entry name" value="PyrdxlP-dep_Trfase_small"/>
</dbReference>
<evidence type="ECO:0000313" key="5">
    <source>
        <dbReference type="EMBL" id="GLX77745.1"/>
    </source>
</evidence>
<evidence type="ECO:0000256" key="3">
    <source>
        <dbReference type="ARBA" id="ARBA00022898"/>
    </source>
</evidence>
<evidence type="ECO:0000313" key="6">
    <source>
        <dbReference type="Proteomes" id="UP001157186"/>
    </source>
</evidence>
<evidence type="ECO:0000256" key="2">
    <source>
        <dbReference type="ARBA" id="ARBA00022679"/>
    </source>
</evidence>
<sequence>MDIKEELKSDITVHKSLSIDKLVSNEWDSIVPRATGLKYDVLSTFEKSKVNNLICSYLTFKHNDKLLGKANLYEVSMDFTSMDKNLSDNARKLIKDWYPDFLNLSMIECGLFAMNGDGLVVSNEADLPNVIAKTAEDIEAVAIEKSLDLCVFRDVKINDYHHYEQVLLPLGYLPCAGFTNAVLDIEWESLDDYLLSRKSKTRHKLKNTLTIEKDFNLTIEITSQYSHLAKEMATLWSNVNASSSDYNREQLDEQFFYESGQRLNESSEAILFFHNKKLVAFMWNLIGSEDYHMADWGVDYSFEKYREANFYRAASVLSVKRAIELNKRRMQLGMTNYVPKKLLGAKMQPLIYFIKHTKNSDFTSVVTRMITDAIDHPEELNYYPKTPNWPDTMSVDTYKQLINSKSYLYNEQDVLHSVESNYEIDILKVGGLYSFYSDINDTDIDLARSNFFRCADVGQTTDIIVKTLSDGTKNTSNAPMFSGVSNSIKSLQERFALLLNKEQSQIFPSATSIHQSVLGAILNNDSLIFIDDACHPGLWQAAQQSGAEVISYSHNDVNSLEALISQHEDRNALVVSESIFSLLGNSADLEALVSLKQQHKFRLYIDESQAFGIIGEQGAGLAEFLNVSQDIDIITASCIPGFDIDCGIVWGTKKCIDYIKHASLDLIFSAGVSDIDSALLNYAQDNISTVIAKRTSFYHRINEFVNTLEQQNFSVIYHDTSVVTIVLSDFMLALTIQRKLLDQSIKTIVVGPPSVPEEMTLLNLRFHEDINESHLNHLRQAFSGISTAIYE</sequence>
<dbReference type="EMBL" id="BSST01000001">
    <property type="protein sequence ID" value="GLX77745.1"/>
    <property type="molecule type" value="Genomic_DNA"/>
</dbReference>
<dbReference type="InterPro" id="IPR016181">
    <property type="entry name" value="Acyl_CoA_acyltransferase"/>
</dbReference>
<dbReference type="Gene3D" id="3.90.1150.10">
    <property type="entry name" value="Aspartate Aminotransferase, domain 1"/>
    <property type="match status" value="1"/>
</dbReference>
<gene>
    <name evidence="5" type="primary">bioF2</name>
    <name evidence="5" type="ORF">tinsulaeT_10850</name>
</gene>
<feature type="domain" description="Aminotransferase class I/classII large" evidence="4">
    <location>
        <begin position="487"/>
        <end position="756"/>
    </location>
</feature>
<dbReference type="SUPFAM" id="SSF53383">
    <property type="entry name" value="PLP-dependent transferases"/>
    <property type="match status" value="1"/>
</dbReference>
<dbReference type="Pfam" id="PF00155">
    <property type="entry name" value="Aminotran_1_2"/>
    <property type="match status" value="1"/>
</dbReference>
<dbReference type="Pfam" id="PF04339">
    <property type="entry name" value="FemAB_like"/>
    <property type="match status" value="1"/>
</dbReference>
<dbReference type="Proteomes" id="UP001157186">
    <property type="component" value="Unassembled WGS sequence"/>
</dbReference>
<dbReference type="PANTHER" id="PTHR13693:SF100">
    <property type="entry name" value="8-AMINO-7-OXONONANOATE SYNTHASE"/>
    <property type="match status" value="1"/>
</dbReference>
<comment type="caution">
    <text evidence="5">The sequence shown here is derived from an EMBL/GenBank/DDBJ whole genome shotgun (WGS) entry which is preliminary data.</text>
</comment>
<accession>A0ABQ6GP16</accession>
<evidence type="ECO:0000256" key="1">
    <source>
        <dbReference type="ARBA" id="ARBA00001933"/>
    </source>
</evidence>
<dbReference type="Gene3D" id="3.40.640.10">
    <property type="entry name" value="Type I PLP-dependent aspartate aminotransferase-like (Major domain)"/>
    <property type="match status" value="1"/>
</dbReference>
<reference evidence="5 6" key="1">
    <citation type="submission" date="2023-03" db="EMBL/GenBank/DDBJ databases">
        <title>Draft genome sequence of Thalassotalea insulae KCTC 62186T.</title>
        <authorList>
            <person name="Sawabe T."/>
        </authorList>
    </citation>
    <scope>NUCLEOTIDE SEQUENCE [LARGE SCALE GENOMIC DNA]</scope>
    <source>
        <strain evidence="5 6">KCTC 62186</strain>
    </source>
</reference>
<dbReference type="RefSeq" id="WP_284243638.1">
    <property type="nucleotide sequence ID" value="NZ_BSST01000001.1"/>
</dbReference>
<dbReference type="InterPro" id="IPR050087">
    <property type="entry name" value="AON_synthase_class-II"/>
</dbReference>
<name>A0ABQ6GP16_9GAMM</name>
<evidence type="ECO:0000259" key="4">
    <source>
        <dbReference type="Pfam" id="PF00155"/>
    </source>
</evidence>
<comment type="cofactor">
    <cofactor evidence="1">
        <name>pyridoxal 5'-phosphate</name>
        <dbReference type="ChEBI" id="CHEBI:597326"/>
    </cofactor>
</comment>
<dbReference type="InterPro" id="IPR015421">
    <property type="entry name" value="PyrdxlP-dep_Trfase_major"/>
</dbReference>
<keyword evidence="6" id="KW-1185">Reference proteome</keyword>
<dbReference type="InterPro" id="IPR004839">
    <property type="entry name" value="Aminotransferase_I/II_large"/>
</dbReference>
<protein>
    <submittedName>
        <fullName evidence="5">8-amino-7-oxononanoate synthase</fullName>
    </submittedName>
</protein>
<proteinExistence type="predicted"/>
<keyword evidence="3" id="KW-0663">Pyridoxal phosphate</keyword>
<dbReference type="InterPro" id="IPR015424">
    <property type="entry name" value="PyrdxlP-dep_Trfase"/>
</dbReference>
<keyword evidence="2" id="KW-0808">Transferase</keyword>
<dbReference type="SUPFAM" id="SSF55729">
    <property type="entry name" value="Acyl-CoA N-acyltransferases (Nat)"/>
    <property type="match status" value="1"/>
</dbReference>
<dbReference type="InterPro" id="IPR007434">
    <property type="entry name" value="FemAB-like"/>
</dbReference>